<feature type="region of interest" description="Disordered" evidence="10">
    <location>
        <begin position="1"/>
        <end position="132"/>
    </location>
</feature>
<feature type="transmembrane region" description="Helical" evidence="11">
    <location>
        <begin position="720"/>
        <end position="739"/>
    </location>
</feature>
<evidence type="ECO:0000259" key="13">
    <source>
        <dbReference type="PROSITE" id="PS50261"/>
    </source>
</evidence>
<feature type="compositionally biased region" description="Low complexity" evidence="10">
    <location>
        <begin position="1343"/>
        <end position="1361"/>
    </location>
</feature>
<feature type="transmembrane region" description="Helical" evidence="11">
    <location>
        <begin position="687"/>
        <end position="708"/>
    </location>
</feature>
<feature type="region of interest" description="Disordered" evidence="10">
    <location>
        <begin position="216"/>
        <end position="263"/>
    </location>
</feature>
<dbReference type="GO" id="GO:0071679">
    <property type="term" value="P:commissural neuron axon guidance"/>
    <property type="evidence" value="ECO:0007669"/>
    <property type="project" value="TreeGrafter"/>
</dbReference>
<feature type="transmembrane region" description="Helical" evidence="11">
    <location>
        <begin position="814"/>
        <end position="834"/>
    </location>
</feature>
<evidence type="ECO:0000256" key="6">
    <source>
        <dbReference type="ARBA" id="ARBA00023136"/>
    </source>
</evidence>
<dbReference type="Pfam" id="PF01534">
    <property type="entry name" value="Frizzled"/>
    <property type="match status" value="1"/>
</dbReference>
<name>A0AAE1QJN5_9EUCA</name>
<dbReference type="GO" id="GO:0005929">
    <property type="term" value="C:cilium"/>
    <property type="evidence" value="ECO:0007669"/>
    <property type="project" value="TreeGrafter"/>
</dbReference>
<feature type="domain" description="G-protein coupled receptors family 2 profile 2" evidence="13">
    <location>
        <begin position="684"/>
        <end position="948"/>
    </location>
</feature>
<evidence type="ECO:0000259" key="12">
    <source>
        <dbReference type="PROSITE" id="PS50038"/>
    </source>
</evidence>
<dbReference type="SMART" id="SM00063">
    <property type="entry name" value="FRI"/>
    <property type="match status" value="1"/>
</dbReference>
<dbReference type="CDD" id="cd07451">
    <property type="entry name" value="CRD_SMO"/>
    <property type="match status" value="1"/>
</dbReference>
<feature type="compositionally biased region" description="Polar residues" evidence="10">
    <location>
        <begin position="35"/>
        <end position="45"/>
    </location>
</feature>
<feature type="transmembrane region" description="Helical" evidence="11">
    <location>
        <begin position="854"/>
        <end position="875"/>
    </location>
</feature>
<dbReference type="InterPro" id="IPR017981">
    <property type="entry name" value="GPCR_2-like_7TM"/>
</dbReference>
<keyword evidence="8" id="KW-0675">Receptor</keyword>
<dbReference type="GO" id="GO:0005886">
    <property type="term" value="C:plasma membrane"/>
    <property type="evidence" value="ECO:0007669"/>
    <property type="project" value="TreeGrafter"/>
</dbReference>
<evidence type="ECO:0000313" key="15">
    <source>
        <dbReference type="Proteomes" id="UP001292094"/>
    </source>
</evidence>
<dbReference type="GO" id="GO:0005113">
    <property type="term" value="F:patched binding"/>
    <property type="evidence" value="ECO:0007669"/>
    <property type="project" value="TreeGrafter"/>
</dbReference>
<dbReference type="GO" id="GO:0007417">
    <property type="term" value="P:central nervous system development"/>
    <property type="evidence" value="ECO:0007669"/>
    <property type="project" value="TreeGrafter"/>
</dbReference>
<comment type="caution">
    <text evidence="14">The sequence shown here is derived from an EMBL/GenBank/DDBJ whole genome shotgun (WGS) entry which is preliminary data.</text>
</comment>
<evidence type="ECO:0000256" key="9">
    <source>
        <dbReference type="PROSITE-ProRule" id="PRU00090"/>
    </source>
</evidence>
<comment type="subcellular location">
    <subcellularLocation>
        <location evidence="1">Membrane</location>
        <topology evidence="1">Multi-pass membrane protein</topology>
    </subcellularLocation>
</comment>
<feature type="compositionally biased region" description="Basic residues" evidence="10">
    <location>
        <begin position="219"/>
        <end position="242"/>
    </location>
</feature>
<evidence type="ECO:0000256" key="3">
    <source>
        <dbReference type="ARBA" id="ARBA00022473"/>
    </source>
</evidence>
<evidence type="ECO:0000256" key="7">
    <source>
        <dbReference type="ARBA" id="ARBA00023157"/>
    </source>
</evidence>
<feature type="domain" description="FZ" evidence="12">
    <location>
        <begin position="521"/>
        <end position="635"/>
    </location>
</feature>
<evidence type="ECO:0000256" key="5">
    <source>
        <dbReference type="ARBA" id="ARBA00022989"/>
    </source>
</evidence>
<dbReference type="Pfam" id="PF01392">
    <property type="entry name" value="Fz"/>
    <property type="match status" value="1"/>
</dbReference>
<feature type="region of interest" description="Disordered" evidence="10">
    <location>
        <begin position="1104"/>
        <end position="1123"/>
    </location>
</feature>
<protein>
    <recommendedName>
        <fullName evidence="16">Smoothened</fullName>
    </recommendedName>
</protein>
<dbReference type="EMBL" id="JAWZYT010000203">
    <property type="protein sequence ID" value="KAK4326647.1"/>
    <property type="molecule type" value="Genomic_DNA"/>
</dbReference>
<feature type="region of interest" description="Disordered" evidence="10">
    <location>
        <begin position="1215"/>
        <end position="1257"/>
    </location>
</feature>
<dbReference type="InterPro" id="IPR036790">
    <property type="entry name" value="Frizzled_dom_sf"/>
</dbReference>
<proteinExistence type="inferred from homology"/>
<dbReference type="Pfam" id="PF04935">
    <property type="entry name" value="SURF6"/>
    <property type="match status" value="1"/>
</dbReference>
<dbReference type="SMART" id="SM01330">
    <property type="entry name" value="Frizzled"/>
    <property type="match status" value="1"/>
</dbReference>
<dbReference type="InterPro" id="IPR020067">
    <property type="entry name" value="Frizzled_dom"/>
</dbReference>
<evidence type="ECO:0000256" key="8">
    <source>
        <dbReference type="ARBA" id="ARBA00023170"/>
    </source>
</evidence>
<keyword evidence="4 11" id="KW-0812">Transmembrane</keyword>
<dbReference type="GO" id="GO:0004888">
    <property type="term" value="F:transmembrane signaling receptor activity"/>
    <property type="evidence" value="ECO:0007669"/>
    <property type="project" value="InterPro"/>
</dbReference>
<reference evidence="14" key="1">
    <citation type="submission" date="2023-11" db="EMBL/GenBank/DDBJ databases">
        <title>Genome assemblies of two species of porcelain crab, Petrolisthes cinctipes and Petrolisthes manimaculis (Anomura: Porcellanidae).</title>
        <authorList>
            <person name="Angst P."/>
        </authorList>
    </citation>
    <scope>NUCLEOTIDE SEQUENCE</scope>
    <source>
        <strain evidence="14">PB745_02</strain>
        <tissue evidence="14">Gill</tissue>
    </source>
</reference>
<feature type="compositionally biased region" description="Basic residues" evidence="10">
    <location>
        <begin position="1"/>
        <end position="15"/>
    </location>
</feature>
<gene>
    <name evidence="14" type="ORF">Pmani_002808</name>
</gene>
<dbReference type="GO" id="GO:0007389">
    <property type="term" value="P:pattern specification process"/>
    <property type="evidence" value="ECO:0007669"/>
    <property type="project" value="TreeGrafter"/>
</dbReference>
<sequence length="1453" mass="162084">MESHEVKKKKKKRQANRPLVSGSNNIALEHDKSINKTNCINNTQSIHEDEVTNSQLPIGDSNQRTSHKRQDMNGSEEGNINKKKKSNVTSSIDDTRPGQQGKDGEAEDVAESIDSGCVVDSPPDIVGGTGTTDWPQVETVLLEESKFISSLFGWIPVNEEQVDPIQELTEREEREEMELKLLQSKYEKMLSDFRKMRNINVNADLKKREKRLKQEMKGIKKKKEKRLSHSKQLKKHLMKRKKTMEDMEPEDRRQKKKQRKTPIYNSEGELVFSKFDFSSNVREENPSRKSKNLKQLLSKALKEKEKMKRLEEQGMPESAAELAEHRSWAAAMNKAEGIKIQDDMIKLKKSIKNRDQKKKNIAHSPEDLQEALHIIYDIYNTLGLVINTHKTEGVRIMELRKVTILFVVVIWKLGVCENEAANTTTSPATTTTSTTSTTTTAATTTTTTTISSPNNPASTSTSSPLLSDKKFQSSLITSSLSSTSGNVYASNQGFDVESFAFSPDGSLGGSFNKSQIIDPCERSGVCEVLEERTCLGVPLPYTHTSLSLTGLPSQRVAREHLEMWSSLRNIPRCWAVVQPLLCAVFFPRCENTSMELPSHEMCFITRGPCRLVELERGWPEFLKCHEDYPRKCKNSVRQMRFNTTGECVPPLVATEEEESWYEGVKGCGVQCASPVFTQEEHNDLHRFLATLGGVGLACAILTVCTYLIDWRAANKYPVLIIFYINCCFLIASIGFIIQFHPGVRENLTCQSDGTLRQDEPSSGGDLSCVVVFVCIYYFMVAAGVWLIILSYSLHTSFKTYAAGMSGDELERRAAYFHLVAWSLPLVLTITIMAMAQVEADSVAGICFLSSAIHIRIGFLLLPVVIVVLISGFFLIRGMKKLIYLKMECFNIISDTANTKIVETIMRLAIVTLALLTFTGITLYCHVYQYRNRHLWDRALRDYIMCVSNITSSPEFGSPSSMCVLSARPSINVYKLHLLAFFGAGIIMSSWCWTPNTIQAWKRFLRRVAGVSSEEPQRLARHRVIAQAFAKRHHLNTAGRLSISLHSMHEDPLGWNFEMNSGTSGDISSTWATAIPHLMTRRGAVFGPAALALRRSSLDSEYSGSRRFSIESGHNNRSSRRHSLDSQMSFQVSEAERLAAALAVSGRSGRRKRRDWVGLRREWVGLRRGRRVNAWDRRGSNTSDDSNLGSMILPALTLPHQDTLFTNMMKHLNLSSDEPTRSERATPSIAPAPQPLKLPGQTAVDSEDETGVGNTLSPHTVLNNALKAADIRNQEEGYARNAATTEDGRASSRACNLRNNVVDVGVQVASVSVGVQAMLPSPTPRIHTADKSVQVCTPLLMRATSRTHSDSSNDSASSATHTYRINESRKTVNETSFSTRRKPGNNGRPGTPVTNLSKKINHSGDKISNKNINSSHGSHKRICNSRTGNSSSRNRRSRPEATDITVLDIAGDSD</sequence>
<evidence type="ECO:0000256" key="2">
    <source>
        <dbReference type="ARBA" id="ARBA00008077"/>
    </source>
</evidence>
<accession>A0AAE1QJN5</accession>
<dbReference type="InterPro" id="IPR000539">
    <property type="entry name" value="Frizzled/Smoothened_7TM"/>
</dbReference>
<keyword evidence="3" id="KW-0217">Developmental protein</keyword>
<keyword evidence="7" id="KW-1015">Disulfide bond</keyword>
<feature type="transmembrane region" description="Helical" evidence="11">
    <location>
        <begin position="769"/>
        <end position="793"/>
    </location>
</feature>
<dbReference type="InterPro" id="IPR029190">
    <property type="entry name" value="Rrp14/SURF6_C"/>
</dbReference>
<dbReference type="GO" id="GO:0007224">
    <property type="term" value="P:smoothened signaling pathway"/>
    <property type="evidence" value="ECO:0007669"/>
    <property type="project" value="TreeGrafter"/>
</dbReference>
<comment type="caution">
    <text evidence="9">Lacks conserved residue(s) required for the propagation of feature annotation.</text>
</comment>
<evidence type="ECO:0000313" key="14">
    <source>
        <dbReference type="EMBL" id="KAK4326647.1"/>
    </source>
</evidence>
<dbReference type="PROSITE" id="PS50038">
    <property type="entry name" value="FZ"/>
    <property type="match status" value="1"/>
</dbReference>
<dbReference type="InterPro" id="IPR041771">
    <property type="entry name" value="SMO_CRD"/>
</dbReference>
<evidence type="ECO:0000256" key="1">
    <source>
        <dbReference type="ARBA" id="ARBA00004141"/>
    </source>
</evidence>
<dbReference type="Gene3D" id="1.10.2000.10">
    <property type="entry name" value="Frizzled cysteine-rich domain"/>
    <property type="match status" value="1"/>
</dbReference>
<comment type="similarity">
    <text evidence="2">Belongs to the G-protein coupled receptor Fz/Smo family.</text>
</comment>
<dbReference type="PROSITE" id="PS50261">
    <property type="entry name" value="G_PROTEIN_RECEP_F2_4"/>
    <property type="match status" value="1"/>
</dbReference>
<keyword evidence="15" id="KW-1185">Reference proteome</keyword>
<dbReference type="Gene3D" id="1.20.1070.10">
    <property type="entry name" value="Rhodopsin 7-helix transmembrane proteins"/>
    <property type="match status" value="1"/>
</dbReference>
<keyword evidence="5 11" id="KW-1133">Transmembrane helix</keyword>
<dbReference type="SUPFAM" id="SSF63501">
    <property type="entry name" value="Frizzled cysteine-rich domain"/>
    <property type="match status" value="1"/>
</dbReference>
<feature type="region of interest" description="Disordered" evidence="10">
    <location>
        <begin position="1343"/>
        <end position="1453"/>
    </location>
</feature>
<dbReference type="GO" id="GO:0030425">
    <property type="term" value="C:dendrite"/>
    <property type="evidence" value="ECO:0007669"/>
    <property type="project" value="TreeGrafter"/>
</dbReference>
<dbReference type="Proteomes" id="UP001292094">
    <property type="component" value="Unassembled WGS sequence"/>
</dbReference>
<feature type="transmembrane region" description="Helical" evidence="11">
    <location>
        <begin position="907"/>
        <end position="929"/>
    </location>
</feature>
<evidence type="ECO:0000256" key="10">
    <source>
        <dbReference type="SAM" id="MobiDB-lite"/>
    </source>
</evidence>
<dbReference type="PANTHER" id="PTHR11309">
    <property type="entry name" value="FRIZZLED"/>
    <property type="match status" value="1"/>
</dbReference>
<evidence type="ECO:0000256" key="11">
    <source>
        <dbReference type="SAM" id="Phobius"/>
    </source>
</evidence>
<keyword evidence="6 11" id="KW-0472">Membrane</keyword>
<feature type="compositionally biased region" description="Low complexity" evidence="10">
    <location>
        <begin position="423"/>
        <end position="463"/>
    </location>
</feature>
<dbReference type="PANTHER" id="PTHR11309:SF35">
    <property type="entry name" value="PROTEIN SMOOTHENED"/>
    <property type="match status" value="1"/>
</dbReference>
<evidence type="ECO:0008006" key="16">
    <source>
        <dbReference type="Google" id="ProtNLM"/>
    </source>
</evidence>
<feature type="region of interest" description="Disordered" evidence="10">
    <location>
        <begin position="423"/>
        <end position="466"/>
    </location>
</feature>
<dbReference type="InterPro" id="IPR015526">
    <property type="entry name" value="Frizzled/SFRP"/>
</dbReference>
<feature type="compositionally biased region" description="Polar residues" evidence="10">
    <location>
        <begin position="52"/>
        <end position="64"/>
    </location>
</feature>
<evidence type="ECO:0000256" key="4">
    <source>
        <dbReference type="ARBA" id="ARBA00022692"/>
    </source>
</evidence>
<dbReference type="PRINTS" id="PR00489">
    <property type="entry name" value="FRIZZLED"/>
</dbReference>
<organism evidence="14 15">
    <name type="scientific">Petrolisthes manimaculis</name>
    <dbReference type="NCBI Taxonomy" id="1843537"/>
    <lineage>
        <taxon>Eukaryota</taxon>
        <taxon>Metazoa</taxon>
        <taxon>Ecdysozoa</taxon>
        <taxon>Arthropoda</taxon>
        <taxon>Crustacea</taxon>
        <taxon>Multicrustacea</taxon>
        <taxon>Malacostraca</taxon>
        <taxon>Eumalacostraca</taxon>
        <taxon>Eucarida</taxon>
        <taxon>Decapoda</taxon>
        <taxon>Pleocyemata</taxon>
        <taxon>Anomura</taxon>
        <taxon>Galatheoidea</taxon>
        <taxon>Porcellanidae</taxon>
        <taxon>Petrolisthes</taxon>
    </lineage>
</organism>